<comment type="subcellular location">
    <subcellularLocation>
        <location evidence="1">Cytoplasm</location>
    </subcellularLocation>
</comment>
<reference evidence="8" key="1">
    <citation type="submission" date="2022-02" db="EMBL/GenBank/DDBJ databases">
        <authorList>
            <person name="Henning P.M."/>
            <person name="McCubbin A.G."/>
            <person name="Shore J.S."/>
        </authorList>
    </citation>
    <scope>NUCLEOTIDE SEQUENCE</scope>
    <source>
        <strain evidence="8">F60SS</strain>
        <tissue evidence="8">Leaves</tissue>
    </source>
</reference>
<dbReference type="AlphaFoldDB" id="A0A9Q0G403"/>
<comment type="caution">
    <text evidence="8">The sequence shown here is derived from an EMBL/GenBank/DDBJ whole genome shotgun (WGS) entry which is preliminary data.</text>
</comment>
<reference evidence="8" key="2">
    <citation type="journal article" date="2023" name="Plants (Basel)">
        <title>Annotation of the Turnera subulata (Passifloraceae) Draft Genome Reveals the S-Locus Evolved after the Divergence of Turneroideae from Passifloroideae in a Stepwise Manner.</title>
        <authorList>
            <person name="Henning P.M."/>
            <person name="Roalson E.H."/>
            <person name="Mir W."/>
            <person name="McCubbin A.G."/>
            <person name="Shore J.S."/>
        </authorList>
    </citation>
    <scope>NUCLEOTIDE SEQUENCE</scope>
    <source>
        <strain evidence="8">F60SS</strain>
    </source>
</reference>
<protein>
    <submittedName>
        <fullName evidence="8">Uncharacterized protein</fullName>
    </submittedName>
</protein>
<dbReference type="GO" id="GO:0009736">
    <property type="term" value="P:cytokinin-activated signaling pathway"/>
    <property type="evidence" value="ECO:0007669"/>
    <property type="project" value="UniProtKB-KW"/>
</dbReference>
<evidence type="ECO:0000256" key="3">
    <source>
        <dbReference type="ARBA" id="ARBA00022712"/>
    </source>
</evidence>
<evidence type="ECO:0000256" key="1">
    <source>
        <dbReference type="ARBA" id="ARBA00004496"/>
    </source>
</evidence>
<evidence type="ECO:0000313" key="8">
    <source>
        <dbReference type="EMBL" id="KAJ4842741.1"/>
    </source>
</evidence>
<dbReference type="PANTHER" id="PTHR33347">
    <property type="entry name" value="OSJNBA0091C07.3 PROTEIN"/>
    <property type="match status" value="1"/>
</dbReference>
<evidence type="ECO:0000256" key="7">
    <source>
        <dbReference type="SAM" id="MobiDB-lite"/>
    </source>
</evidence>
<name>A0A9Q0G403_9ROSI</name>
<keyword evidence="2" id="KW-0963">Cytoplasm</keyword>
<dbReference type="GO" id="GO:0005737">
    <property type="term" value="C:cytoplasm"/>
    <property type="evidence" value="ECO:0007669"/>
    <property type="project" value="UniProtKB-SubCell"/>
</dbReference>
<keyword evidence="3" id="KW-0203">Cytokinin biosynthesis</keyword>
<proteinExistence type="inferred from homology"/>
<evidence type="ECO:0000313" key="9">
    <source>
        <dbReference type="Proteomes" id="UP001141552"/>
    </source>
</evidence>
<dbReference type="InterPro" id="IPR044670">
    <property type="entry name" value="SOFL"/>
</dbReference>
<comment type="similarity">
    <text evidence="6">Belongs to the SOFL plant protein family.</text>
</comment>
<sequence length="173" mass="19164">MDISASQCSSSGCESGWTMYLDQSSLSKNQYQGFGGFPGGGYGSVEDEEEEDLSMVSDASSGPPHYCCEDEEESSFYRFNKKGNIKKKSKEHGRTSQQLSCLDDTASSAVLSKARMKLQWIVSGNVPKVSLEHISRVNLHSKSTLASFRLLFLKNQVPKEQVVFKEENGNDKQ</sequence>
<keyword evidence="4" id="KW-0932">Cytokinin signaling pathway</keyword>
<keyword evidence="5" id="KW-0539">Nucleus</keyword>
<accession>A0A9Q0G403</accession>
<evidence type="ECO:0000256" key="6">
    <source>
        <dbReference type="ARBA" id="ARBA00024199"/>
    </source>
</evidence>
<gene>
    <name evidence="8" type="ORF">Tsubulata_027201</name>
</gene>
<dbReference type="PANTHER" id="PTHR33347:SF34">
    <property type="entry name" value="PROTEIN SOB FIVE-LIKE 6"/>
    <property type="match status" value="1"/>
</dbReference>
<evidence type="ECO:0000256" key="2">
    <source>
        <dbReference type="ARBA" id="ARBA00022490"/>
    </source>
</evidence>
<dbReference type="OrthoDB" id="759087at2759"/>
<dbReference type="Proteomes" id="UP001141552">
    <property type="component" value="Unassembled WGS sequence"/>
</dbReference>
<dbReference type="GO" id="GO:0009691">
    <property type="term" value="P:cytokinin biosynthetic process"/>
    <property type="evidence" value="ECO:0007669"/>
    <property type="project" value="UniProtKB-KW"/>
</dbReference>
<evidence type="ECO:0000256" key="4">
    <source>
        <dbReference type="ARBA" id="ARBA00022864"/>
    </source>
</evidence>
<evidence type="ECO:0000256" key="5">
    <source>
        <dbReference type="ARBA" id="ARBA00023242"/>
    </source>
</evidence>
<dbReference type="EMBL" id="JAKUCV010002407">
    <property type="protein sequence ID" value="KAJ4842741.1"/>
    <property type="molecule type" value="Genomic_DNA"/>
</dbReference>
<organism evidence="8 9">
    <name type="scientific">Turnera subulata</name>
    <dbReference type="NCBI Taxonomy" id="218843"/>
    <lineage>
        <taxon>Eukaryota</taxon>
        <taxon>Viridiplantae</taxon>
        <taxon>Streptophyta</taxon>
        <taxon>Embryophyta</taxon>
        <taxon>Tracheophyta</taxon>
        <taxon>Spermatophyta</taxon>
        <taxon>Magnoliopsida</taxon>
        <taxon>eudicotyledons</taxon>
        <taxon>Gunneridae</taxon>
        <taxon>Pentapetalae</taxon>
        <taxon>rosids</taxon>
        <taxon>fabids</taxon>
        <taxon>Malpighiales</taxon>
        <taxon>Passifloraceae</taxon>
        <taxon>Turnera</taxon>
    </lineage>
</organism>
<keyword evidence="9" id="KW-1185">Reference proteome</keyword>
<feature type="region of interest" description="Disordered" evidence="7">
    <location>
        <begin position="39"/>
        <end position="69"/>
    </location>
</feature>